<evidence type="ECO:0000256" key="1">
    <source>
        <dbReference type="SAM" id="SignalP"/>
    </source>
</evidence>
<protein>
    <submittedName>
        <fullName evidence="2">Uncharacterized protein</fullName>
    </submittedName>
</protein>
<sequence>MVLKKLVVNGLLALSLTAGIVASPLDASTANAQTTGNDQRVAGLNQVQLAASDIISIKDDYVVRGRWIRRDDAKITITAPTQYRLQVSQYSLDGSTISNVAYDLINENDFRGSRGPFDFPGNGRFREKYITLLPGTYHVEYFSQHNSPIKLDVFLYPEAL</sequence>
<proteinExistence type="predicted"/>
<dbReference type="Proteomes" id="UP000198601">
    <property type="component" value="Unassembled WGS sequence"/>
</dbReference>
<name>A0A1G4TYJ9_9BACL</name>
<reference evidence="3" key="1">
    <citation type="submission" date="2016-10" db="EMBL/GenBank/DDBJ databases">
        <authorList>
            <person name="Varghese N."/>
            <person name="Submissions S."/>
        </authorList>
    </citation>
    <scope>NUCLEOTIDE SEQUENCE [LARGE SCALE GENOMIC DNA]</scope>
    <source>
        <strain evidence="3">CGMCC 1.8946</strain>
    </source>
</reference>
<evidence type="ECO:0000313" key="3">
    <source>
        <dbReference type="Proteomes" id="UP000198601"/>
    </source>
</evidence>
<organism evidence="2 3">
    <name type="scientific">Paenibacillus tianmuensis</name>
    <dbReference type="NCBI Taxonomy" id="624147"/>
    <lineage>
        <taxon>Bacteria</taxon>
        <taxon>Bacillati</taxon>
        <taxon>Bacillota</taxon>
        <taxon>Bacilli</taxon>
        <taxon>Bacillales</taxon>
        <taxon>Paenibacillaceae</taxon>
        <taxon>Paenibacillus</taxon>
    </lineage>
</organism>
<accession>A0A1G4TYJ9</accession>
<feature type="chain" id="PRO_5011556830" evidence="1">
    <location>
        <begin position="33"/>
        <end position="160"/>
    </location>
</feature>
<dbReference type="AlphaFoldDB" id="A0A1G4TYJ9"/>
<feature type="signal peptide" evidence="1">
    <location>
        <begin position="1"/>
        <end position="32"/>
    </location>
</feature>
<gene>
    <name evidence="2" type="ORF">SAMN04487970_107913</name>
</gene>
<keyword evidence="1" id="KW-0732">Signal</keyword>
<dbReference type="EMBL" id="FMTT01000079">
    <property type="protein sequence ID" value="SCW86441.1"/>
    <property type="molecule type" value="Genomic_DNA"/>
</dbReference>
<evidence type="ECO:0000313" key="2">
    <source>
        <dbReference type="EMBL" id="SCW86441.1"/>
    </source>
</evidence>
<keyword evidence="3" id="KW-1185">Reference proteome</keyword>